<dbReference type="InterPro" id="IPR019874">
    <property type="entry name" value="RF_methyltr_PrmC"/>
</dbReference>
<feature type="binding site" evidence="5">
    <location>
        <position position="140"/>
    </location>
    <ligand>
        <name>S-adenosyl-L-methionine</name>
        <dbReference type="ChEBI" id="CHEBI:59789"/>
    </ligand>
</feature>
<evidence type="ECO:0000256" key="3">
    <source>
        <dbReference type="ARBA" id="ARBA00022691"/>
    </source>
</evidence>
<dbReference type="PANTHER" id="PTHR18895">
    <property type="entry name" value="HEMK METHYLTRANSFERASE"/>
    <property type="match status" value="1"/>
</dbReference>
<dbReference type="Gene3D" id="1.10.8.10">
    <property type="entry name" value="DNA helicase RuvA subunit, C-terminal domain"/>
    <property type="match status" value="1"/>
</dbReference>
<dbReference type="Gene3D" id="3.40.50.150">
    <property type="entry name" value="Vaccinia Virus protein VP39"/>
    <property type="match status" value="1"/>
</dbReference>
<dbReference type="InterPro" id="IPR004556">
    <property type="entry name" value="HemK-like"/>
</dbReference>
<dbReference type="InterPro" id="IPR029063">
    <property type="entry name" value="SAM-dependent_MTases_sf"/>
</dbReference>
<feature type="domain" description="Methyltransferase small" evidence="6">
    <location>
        <begin position="101"/>
        <end position="190"/>
    </location>
</feature>
<dbReference type="GO" id="GO:0032259">
    <property type="term" value="P:methylation"/>
    <property type="evidence" value="ECO:0007669"/>
    <property type="project" value="UniProtKB-KW"/>
</dbReference>
<evidence type="ECO:0000313" key="8">
    <source>
        <dbReference type="EMBL" id="GKY87860.1"/>
    </source>
</evidence>
<protein>
    <recommendedName>
        <fullName evidence="5">Release factor glutamine methyltransferase</fullName>
        <shortName evidence="5">RF MTase</shortName>
        <ecNumber evidence="5">2.1.1.297</ecNumber>
    </recommendedName>
    <alternativeName>
        <fullName evidence="5">N5-glutamine methyltransferase PrmC</fullName>
    </alternativeName>
    <alternativeName>
        <fullName evidence="5">Protein-(glutamine-N5) MTase PrmC</fullName>
    </alternativeName>
    <alternativeName>
        <fullName evidence="5">Protein-glutamine N-methyltransferase PrmC</fullName>
    </alternativeName>
</protein>
<reference evidence="8" key="1">
    <citation type="journal article" date="2023" name="Int. J. Syst. Evol. Microbiol.">
        <title>Sinisalibacter aestuarii sp. nov., isolated from estuarine sediment of the Arakawa River.</title>
        <authorList>
            <person name="Arafat S.T."/>
            <person name="Hirano S."/>
            <person name="Sato A."/>
            <person name="Takeuchi K."/>
            <person name="Yasuda T."/>
            <person name="Terahara T."/>
            <person name="Hamada M."/>
            <person name="Kobayashi T."/>
        </authorList>
    </citation>
    <scope>NUCLEOTIDE SEQUENCE</scope>
    <source>
        <strain evidence="8">B-399</strain>
    </source>
</reference>
<keyword evidence="1 5" id="KW-0489">Methyltransferase</keyword>
<keyword evidence="9" id="KW-1185">Reference proteome</keyword>
<dbReference type="Pfam" id="PF05175">
    <property type="entry name" value="MTS"/>
    <property type="match status" value="1"/>
</dbReference>
<feature type="binding site" evidence="5">
    <location>
        <position position="169"/>
    </location>
    <ligand>
        <name>S-adenosyl-L-methionine</name>
        <dbReference type="ChEBI" id="CHEBI:59789"/>
    </ligand>
</feature>
<accession>A0ABQ5LS82</accession>
<evidence type="ECO:0000259" key="7">
    <source>
        <dbReference type="Pfam" id="PF17827"/>
    </source>
</evidence>
<feature type="domain" description="Release factor glutamine methyltransferase N-terminal" evidence="7">
    <location>
        <begin position="5"/>
        <end position="75"/>
    </location>
</feature>
<comment type="catalytic activity">
    <reaction evidence="4 5">
        <text>L-glutaminyl-[peptide chain release factor] + S-adenosyl-L-methionine = N(5)-methyl-L-glutaminyl-[peptide chain release factor] + S-adenosyl-L-homocysteine + H(+)</text>
        <dbReference type="Rhea" id="RHEA:42896"/>
        <dbReference type="Rhea" id="RHEA-COMP:10271"/>
        <dbReference type="Rhea" id="RHEA-COMP:10272"/>
        <dbReference type="ChEBI" id="CHEBI:15378"/>
        <dbReference type="ChEBI" id="CHEBI:30011"/>
        <dbReference type="ChEBI" id="CHEBI:57856"/>
        <dbReference type="ChEBI" id="CHEBI:59789"/>
        <dbReference type="ChEBI" id="CHEBI:61891"/>
        <dbReference type="EC" id="2.1.1.297"/>
    </reaction>
</comment>
<dbReference type="Pfam" id="PF17827">
    <property type="entry name" value="PrmC_N"/>
    <property type="match status" value="1"/>
</dbReference>
<comment type="function">
    <text evidence="5">Methylates the class 1 translation termination release factors RF1/PrfA and RF2/PrfB on the glutamine residue of the universally conserved GGQ motif.</text>
</comment>
<keyword evidence="3 5" id="KW-0949">S-adenosyl-L-methionine</keyword>
<organism evidence="8 9">
    <name type="scientific">Sinisalibacter aestuarii</name>
    <dbReference type="NCBI Taxonomy" id="2949426"/>
    <lineage>
        <taxon>Bacteria</taxon>
        <taxon>Pseudomonadati</taxon>
        <taxon>Pseudomonadota</taxon>
        <taxon>Alphaproteobacteria</taxon>
        <taxon>Rhodobacterales</taxon>
        <taxon>Roseobacteraceae</taxon>
        <taxon>Sinisalibacter</taxon>
    </lineage>
</organism>
<dbReference type="PROSITE" id="PS00092">
    <property type="entry name" value="N6_MTASE"/>
    <property type="match status" value="1"/>
</dbReference>
<evidence type="ECO:0000256" key="5">
    <source>
        <dbReference type="HAMAP-Rule" id="MF_02126"/>
    </source>
</evidence>
<comment type="similarity">
    <text evidence="5">Belongs to the protein N5-glutamine methyltransferase family. PrmC subfamily.</text>
</comment>
<feature type="binding site" evidence="5">
    <location>
        <begin position="117"/>
        <end position="121"/>
    </location>
    <ligand>
        <name>S-adenosyl-L-methionine</name>
        <dbReference type="ChEBI" id="CHEBI:59789"/>
    </ligand>
</feature>
<dbReference type="Proteomes" id="UP001144205">
    <property type="component" value="Unassembled WGS sequence"/>
</dbReference>
<sequence>MRLTQALGKGTGLLGFGGMGNSGRDSRALLAHALDMAPDRLILEHDREVSDDEMAAYEVLLHRRLEHEPVSRIIGKRAFWGRDFKISPQVLDPRPETEIIIAEALRGSAPGRLLDLGTGSGILAISLLAEWPGAEGVATDLSPGALAVARENARAHGVADRLSLIEADWFAGVEGVFDLIVSNPPYIAADEMAGLEPEVRDHDPEMALTPGGDGLDAYRAILAGVAAHLAPGGRLMVEIGPSQGAAVTALFEAAGFAHVAVRPDLDGRARVVLGLRA</sequence>
<dbReference type="SUPFAM" id="SSF53335">
    <property type="entry name" value="S-adenosyl-L-methionine-dependent methyltransferases"/>
    <property type="match status" value="1"/>
</dbReference>
<dbReference type="NCBIfam" id="TIGR00536">
    <property type="entry name" value="hemK_fam"/>
    <property type="match status" value="1"/>
</dbReference>
<dbReference type="HAMAP" id="MF_02126">
    <property type="entry name" value="RF_methyltr_PrmC"/>
    <property type="match status" value="1"/>
</dbReference>
<evidence type="ECO:0000256" key="1">
    <source>
        <dbReference type="ARBA" id="ARBA00022603"/>
    </source>
</evidence>
<dbReference type="EMBL" id="BROH01000004">
    <property type="protein sequence ID" value="GKY87860.1"/>
    <property type="molecule type" value="Genomic_DNA"/>
</dbReference>
<feature type="binding site" evidence="5">
    <location>
        <begin position="183"/>
        <end position="186"/>
    </location>
    <ligand>
        <name>substrate</name>
    </ligand>
</feature>
<dbReference type="EC" id="2.1.1.297" evidence="5"/>
<feature type="binding site" evidence="5">
    <location>
        <position position="183"/>
    </location>
    <ligand>
        <name>S-adenosyl-L-methionine</name>
        <dbReference type="ChEBI" id="CHEBI:59789"/>
    </ligand>
</feature>
<comment type="caution">
    <text evidence="8">The sequence shown here is derived from an EMBL/GenBank/DDBJ whole genome shotgun (WGS) entry which is preliminary data.</text>
</comment>
<evidence type="ECO:0000256" key="2">
    <source>
        <dbReference type="ARBA" id="ARBA00022679"/>
    </source>
</evidence>
<dbReference type="GO" id="GO:0008168">
    <property type="term" value="F:methyltransferase activity"/>
    <property type="evidence" value="ECO:0007669"/>
    <property type="project" value="UniProtKB-KW"/>
</dbReference>
<name>A0ABQ5LS82_9RHOB</name>
<evidence type="ECO:0000313" key="9">
    <source>
        <dbReference type="Proteomes" id="UP001144205"/>
    </source>
</evidence>
<dbReference type="PANTHER" id="PTHR18895:SF74">
    <property type="entry name" value="MTRF1L RELEASE FACTOR GLUTAMINE METHYLTRANSFERASE"/>
    <property type="match status" value="1"/>
</dbReference>
<dbReference type="InterPro" id="IPR007848">
    <property type="entry name" value="Small_mtfrase_dom"/>
</dbReference>
<evidence type="ECO:0000259" key="6">
    <source>
        <dbReference type="Pfam" id="PF05175"/>
    </source>
</evidence>
<dbReference type="RefSeq" id="WP_281841845.1">
    <property type="nucleotide sequence ID" value="NZ_BROH01000004.1"/>
</dbReference>
<evidence type="ECO:0000256" key="4">
    <source>
        <dbReference type="ARBA" id="ARBA00048391"/>
    </source>
</evidence>
<gene>
    <name evidence="5 8" type="primary">prmC</name>
    <name evidence="8" type="ORF">STA1M1_17290</name>
</gene>
<dbReference type="InterPro" id="IPR040758">
    <property type="entry name" value="PrmC_N"/>
</dbReference>
<dbReference type="InterPro" id="IPR002052">
    <property type="entry name" value="DNA_methylase_N6_adenine_CS"/>
</dbReference>
<keyword evidence="2 5" id="KW-0808">Transferase</keyword>
<dbReference type="CDD" id="cd02440">
    <property type="entry name" value="AdoMet_MTases"/>
    <property type="match status" value="1"/>
</dbReference>
<dbReference type="InterPro" id="IPR050320">
    <property type="entry name" value="N5-glutamine_MTase"/>
</dbReference>
<proteinExistence type="inferred from homology"/>
<dbReference type="NCBIfam" id="TIGR03534">
    <property type="entry name" value="RF_mod_PrmC"/>
    <property type="match status" value="1"/>
</dbReference>